<dbReference type="STRING" id="1121015.GCA_000420545_01753"/>
<dbReference type="SUPFAM" id="SSF51735">
    <property type="entry name" value="NAD(P)-binding Rossmann-fold domains"/>
    <property type="match status" value="2"/>
</dbReference>
<dbReference type="FunFam" id="3.30.70.1450:FF:000001">
    <property type="entry name" value="Trk system potassium transporter TrkA"/>
    <property type="match status" value="1"/>
</dbReference>
<keyword evidence="4" id="KW-0630">Potassium</keyword>
<dbReference type="InterPro" id="IPR036291">
    <property type="entry name" value="NAD(P)-bd_dom_sf"/>
</dbReference>
<evidence type="ECO:0000256" key="4">
    <source>
        <dbReference type="ARBA" id="ARBA00022958"/>
    </source>
</evidence>
<dbReference type="InterPro" id="IPR003148">
    <property type="entry name" value="RCK_N"/>
</dbReference>
<dbReference type="InterPro" id="IPR050721">
    <property type="entry name" value="Trk_Ktr_HKT_K-transport"/>
</dbReference>
<protein>
    <recommendedName>
        <fullName evidence="1">Trk system potassium uptake protein TrkA</fullName>
    </recommendedName>
</protein>
<feature type="domain" description="RCK C-terminal" evidence="8">
    <location>
        <begin position="362"/>
        <end position="447"/>
    </location>
</feature>
<dbReference type="GO" id="GO:0005886">
    <property type="term" value="C:plasma membrane"/>
    <property type="evidence" value="ECO:0007669"/>
    <property type="project" value="InterPro"/>
</dbReference>
<dbReference type="Proteomes" id="UP000029385">
    <property type="component" value="Unassembled WGS sequence"/>
</dbReference>
<dbReference type="PROSITE" id="PS51202">
    <property type="entry name" value="RCK_C"/>
    <property type="match status" value="2"/>
</dbReference>
<dbReference type="OrthoDB" id="9775180at2"/>
<dbReference type="NCBIfam" id="NF007031">
    <property type="entry name" value="PRK09496.1-2"/>
    <property type="match status" value="1"/>
</dbReference>
<keyword evidence="10" id="KW-1185">Reference proteome</keyword>
<dbReference type="eggNOG" id="COG0569">
    <property type="taxonomic scope" value="Bacteria"/>
</dbReference>
<dbReference type="InterPro" id="IPR036721">
    <property type="entry name" value="RCK_C_sf"/>
</dbReference>
<evidence type="ECO:0000256" key="3">
    <source>
        <dbReference type="ARBA" id="ARBA00022538"/>
    </source>
</evidence>
<keyword evidence="3" id="KW-0633">Potassium transport</keyword>
<dbReference type="PANTHER" id="PTHR43833">
    <property type="entry name" value="POTASSIUM CHANNEL PROTEIN 2-RELATED-RELATED"/>
    <property type="match status" value="1"/>
</dbReference>
<dbReference type="PANTHER" id="PTHR43833:SF5">
    <property type="entry name" value="TRK SYSTEM POTASSIUM UPTAKE PROTEIN TRKA"/>
    <property type="match status" value="1"/>
</dbReference>
<evidence type="ECO:0000256" key="5">
    <source>
        <dbReference type="ARBA" id="ARBA00023027"/>
    </source>
</evidence>
<accession>A0A091AZK2</accession>
<evidence type="ECO:0000259" key="8">
    <source>
        <dbReference type="PROSITE" id="PS51202"/>
    </source>
</evidence>
<dbReference type="Pfam" id="PF02254">
    <property type="entry name" value="TrkA_N"/>
    <property type="match status" value="2"/>
</dbReference>
<gene>
    <name evidence="9" type="ORF">N789_06495</name>
</gene>
<feature type="domain" description="RCK N-terminal" evidence="7">
    <location>
        <begin position="1"/>
        <end position="121"/>
    </location>
</feature>
<dbReference type="NCBIfam" id="NF007039">
    <property type="entry name" value="PRK09496.3-2"/>
    <property type="match status" value="1"/>
</dbReference>
<evidence type="ECO:0000259" key="7">
    <source>
        <dbReference type="PROSITE" id="PS51201"/>
    </source>
</evidence>
<dbReference type="NCBIfam" id="NF007030">
    <property type="entry name" value="PRK09496.1-1"/>
    <property type="match status" value="1"/>
</dbReference>
<evidence type="ECO:0000256" key="1">
    <source>
        <dbReference type="ARBA" id="ARBA00017378"/>
    </source>
</evidence>
<dbReference type="RefSeq" id="WP_022969373.1">
    <property type="nucleotide sequence ID" value="NZ_ATVD01000003.1"/>
</dbReference>
<reference evidence="9 10" key="1">
    <citation type="submission" date="2013-09" db="EMBL/GenBank/DDBJ databases">
        <title>Genome sequencing of Arenimonas oryziterrae.</title>
        <authorList>
            <person name="Chen F."/>
            <person name="Wang G."/>
        </authorList>
    </citation>
    <scope>NUCLEOTIDE SEQUENCE [LARGE SCALE GENOMIC DNA]</scope>
    <source>
        <strain evidence="9 10">YC6267</strain>
    </source>
</reference>
<evidence type="ECO:0000313" key="9">
    <source>
        <dbReference type="EMBL" id="KFN44059.1"/>
    </source>
</evidence>
<name>A0A091AZK2_9GAMM</name>
<sequence>MKILILGAGQVGSSVAAALATENNDITVVDTDTQRLRDLAEKLDIRTVVGHASLPSVLAQAGAEEAGLLVAVTSSDEVNLVACQVAEQQFRTATRVARLRESEYLKVASAVNVAISPEQLVCRHVERLIEYPGALQVLDFADGRAQLVAVRAVRGGALVGHEIRELRQHLPAHVDARVAAIFRNGRPVKPEGSTVIQAEDEVFFLADARNITTVMSELRRLDSRPTRRLLIAGGGNIGRKLARTLEKKYQVKVLERSRERARSIAEELLNSIVLVGDCADEDLLREENIDQTDIYLALTNDDEANILSAMLAKRLGCPRVLALINRPSYAELVEGGSIDIAVSPQQVTLSALLAHIREGAPARVYSLRRGAAEAIEAVVRGDRRTSRVIGRSLEELELPEATTIGGIVRGDKLLIAHHDVVIESGDHVILFVMDKRQLPQVNALFQAGAGWL</sequence>
<dbReference type="Pfam" id="PF02080">
    <property type="entry name" value="TrkA_C"/>
    <property type="match status" value="2"/>
</dbReference>
<evidence type="ECO:0000313" key="10">
    <source>
        <dbReference type="Proteomes" id="UP000029385"/>
    </source>
</evidence>
<dbReference type="EMBL" id="AVCI01000003">
    <property type="protein sequence ID" value="KFN44059.1"/>
    <property type="molecule type" value="Genomic_DNA"/>
</dbReference>
<dbReference type="InterPro" id="IPR006037">
    <property type="entry name" value="RCK_C"/>
</dbReference>
<evidence type="ECO:0000256" key="2">
    <source>
        <dbReference type="ARBA" id="ARBA00022448"/>
    </source>
</evidence>
<evidence type="ECO:0000256" key="6">
    <source>
        <dbReference type="ARBA" id="ARBA00023065"/>
    </source>
</evidence>
<dbReference type="PATRIC" id="fig|1121015.4.peg.788"/>
<dbReference type="AlphaFoldDB" id="A0A091AZK2"/>
<dbReference type="InterPro" id="IPR006036">
    <property type="entry name" value="K_uptake_TrkA"/>
</dbReference>
<dbReference type="FunFam" id="3.40.50.720:FF:000042">
    <property type="entry name" value="Trk system potassium transporter TrkA"/>
    <property type="match status" value="1"/>
</dbReference>
<dbReference type="PROSITE" id="PS51201">
    <property type="entry name" value="RCK_N"/>
    <property type="match status" value="2"/>
</dbReference>
<feature type="domain" description="RCK C-terminal" evidence="8">
    <location>
        <begin position="135"/>
        <end position="220"/>
    </location>
</feature>
<dbReference type="SUPFAM" id="SSF116726">
    <property type="entry name" value="TrkA C-terminal domain-like"/>
    <property type="match status" value="2"/>
</dbReference>
<dbReference type="NCBIfam" id="NF007032">
    <property type="entry name" value="PRK09496.1-4"/>
    <property type="match status" value="1"/>
</dbReference>
<feature type="domain" description="RCK N-terminal" evidence="7">
    <location>
        <begin position="226"/>
        <end position="342"/>
    </location>
</feature>
<proteinExistence type="predicted"/>
<comment type="caution">
    <text evidence="9">The sequence shown here is derived from an EMBL/GenBank/DDBJ whole genome shotgun (WGS) entry which is preliminary data.</text>
</comment>
<keyword evidence="6" id="KW-0406">Ion transport</keyword>
<dbReference type="Gene3D" id="3.30.70.1450">
    <property type="entry name" value="Regulator of K+ conductance, C-terminal domain"/>
    <property type="match status" value="2"/>
</dbReference>
<keyword evidence="5" id="KW-0520">NAD</keyword>
<organism evidence="9 10">
    <name type="scientific">Arenimonas oryziterrae DSM 21050 = YC6267</name>
    <dbReference type="NCBI Taxonomy" id="1121015"/>
    <lineage>
        <taxon>Bacteria</taxon>
        <taxon>Pseudomonadati</taxon>
        <taxon>Pseudomonadota</taxon>
        <taxon>Gammaproteobacteria</taxon>
        <taxon>Lysobacterales</taxon>
        <taxon>Lysobacteraceae</taxon>
        <taxon>Arenimonas</taxon>
    </lineage>
</organism>
<dbReference type="Gene3D" id="3.40.50.720">
    <property type="entry name" value="NAD(P)-binding Rossmann-like Domain"/>
    <property type="match status" value="2"/>
</dbReference>
<dbReference type="GO" id="GO:0015079">
    <property type="term" value="F:potassium ion transmembrane transporter activity"/>
    <property type="evidence" value="ECO:0007669"/>
    <property type="project" value="InterPro"/>
</dbReference>
<dbReference type="PRINTS" id="PR00335">
    <property type="entry name" value="KUPTAKETRKA"/>
</dbReference>
<keyword evidence="2" id="KW-0813">Transport</keyword>